<dbReference type="GeneID" id="66071739"/>
<evidence type="ECO:0000256" key="1">
    <source>
        <dbReference type="ARBA" id="ARBA00004141"/>
    </source>
</evidence>
<dbReference type="KEGG" id="more:E1B28_002663"/>
<dbReference type="PROSITE" id="PS50850">
    <property type="entry name" value="MFS"/>
    <property type="match status" value="1"/>
</dbReference>
<protein>
    <recommendedName>
        <fullName evidence="10">Major facilitator superfamily (MFS) profile domain-containing protein</fullName>
    </recommendedName>
</protein>
<dbReference type="InterPro" id="IPR005828">
    <property type="entry name" value="MFS_sugar_transport-like"/>
</dbReference>
<dbReference type="OrthoDB" id="4540492at2759"/>
<comment type="subcellular location">
    <subcellularLocation>
        <location evidence="1">Membrane</location>
        <topology evidence="1">Multi-pass membrane protein</topology>
    </subcellularLocation>
</comment>
<dbReference type="SUPFAM" id="SSF103473">
    <property type="entry name" value="MFS general substrate transporter"/>
    <property type="match status" value="1"/>
</dbReference>
<evidence type="ECO:0000256" key="2">
    <source>
        <dbReference type="ARBA" id="ARBA00010992"/>
    </source>
</evidence>
<dbReference type="RefSeq" id="XP_043003201.1">
    <property type="nucleotide sequence ID" value="XM_043159598.1"/>
</dbReference>
<keyword evidence="5 8" id="KW-1133">Transmembrane helix</keyword>
<evidence type="ECO:0000256" key="9">
    <source>
        <dbReference type="SAM" id="SignalP"/>
    </source>
</evidence>
<evidence type="ECO:0000313" key="11">
    <source>
        <dbReference type="EMBL" id="KAG7086730.1"/>
    </source>
</evidence>
<organism evidence="11 12">
    <name type="scientific">Marasmius oreades</name>
    <name type="common">fairy-ring Marasmius</name>
    <dbReference type="NCBI Taxonomy" id="181124"/>
    <lineage>
        <taxon>Eukaryota</taxon>
        <taxon>Fungi</taxon>
        <taxon>Dikarya</taxon>
        <taxon>Basidiomycota</taxon>
        <taxon>Agaricomycotina</taxon>
        <taxon>Agaricomycetes</taxon>
        <taxon>Agaricomycetidae</taxon>
        <taxon>Agaricales</taxon>
        <taxon>Marasmiineae</taxon>
        <taxon>Marasmiaceae</taxon>
        <taxon>Marasmius</taxon>
    </lineage>
</organism>
<dbReference type="GO" id="GO:0015149">
    <property type="term" value="F:hexose transmembrane transporter activity"/>
    <property type="evidence" value="ECO:0007669"/>
    <property type="project" value="TreeGrafter"/>
</dbReference>
<dbReference type="GO" id="GO:0016020">
    <property type="term" value="C:membrane"/>
    <property type="evidence" value="ECO:0007669"/>
    <property type="project" value="UniProtKB-SubCell"/>
</dbReference>
<feature type="transmembrane region" description="Helical" evidence="8">
    <location>
        <begin position="116"/>
        <end position="133"/>
    </location>
</feature>
<keyword evidence="9" id="KW-0732">Signal</keyword>
<evidence type="ECO:0000256" key="4">
    <source>
        <dbReference type="ARBA" id="ARBA00022692"/>
    </source>
</evidence>
<feature type="transmembrane region" description="Helical" evidence="8">
    <location>
        <begin position="55"/>
        <end position="78"/>
    </location>
</feature>
<feature type="transmembrane region" description="Helical" evidence="8">
    <location>
        <begin position="395"/>
        <end position="417"/>
    </location>
</feature>
<keyword evidence="6 8" id="KW-0472">Membrane</keyword>
<gene>
    <name evidence="11" type="ORF">E1B28_002663</name>
</gene>
<dbReference type="PANTHER" id="PTHR23503">
    <property type="entry name" value="SOLUTE CARRIER FAMILY 2"/>
    <property type="match status" value="1"/>
</dbReference>
<evidence type="ECO:0000256" key="3">
    <source>
        <dbReference type="ARBA" id="ARBA00022448"/>
    </source>
</evidence>
<comment type="catalytic activity">
    <reaction evidence="7">
        <text>myo-inositol(out) + H(+)(out) = myo-inositol(in) + H(+)(in)</text>
        <dbReference type="Rhea" id="RHEA:60364"/>
        <dbReference type="ChEBI" id="CHEBI:15378"/>
        <dbReference type="ChEBI" id="CHEBI:17268"/>
    </reaction>
</comment>
<keyword evidence="12" id="KW-1185">Reference proteome</keyword>
<dbReference type="InterPro" id="IPR020846">
    <property type="entry name" value="MFS_dom"/>
</dbReference>
<evidence type="ECO:0000259" key="10">
    <source>
        <dbReference type="PROSITE" id="PS50850"/>
    </source>
</evidence>
<dbReference type="InterPro" id="IPR003663">
    <property type="entry name" value="Sugar/inositol_transpt"/>
</dbReference>
<feature type="transmembrane region" description="Helical" evidence="8">
    <location>
        <begin position="432"/>
        <end position="451"/>
    </location>
</feature>
<dbReference type="Gene3D" id="1.20.1250.20">
    <property type="entry name" value="MFS general substrate transporter like domains"/>
    <property type="match status" value="1"/>
</dbReference>
<name>A0A9P7RNG3_9AGAR</name>
<feature type="chain" id="PRO_5040511034" description="Major facilitator superfamily (MFS) profile domain-containing protein" evidence="9">
    <location>
        <begin position="24"/>
        <end position="454"/>
    </location>
</feature>
<evidence type="ECO:0000256" key="7">
    <source>
        <dbReference type="ARBA" id="ARBA00049119"/>
    </source>
</evidence>
<dbReference type="AlphaFoldDB" id="A0A9P7RNG3"/>
<dbReference type="PANTHER" id="PTHR23503:SF8">
    <property type="entry name" value="FACILITATED GLUCOSE TRANSPORTER PROTEIN 1"/>
    <property type="match status" value="1"/>
</dbReference>
<feature type="transmembrane region" description="Helical" evidence="8">
    <location>
        <begin position="175"/>
        <end position="195"/>
    </location>
</feature>
<feature type="transmembrane region" description="Helical" evidence="8">
    <location>
        <begin position="358"/>
        <end position="383"/>
    </location>
</feature>
<dbReference type="InterPro" id="IPR036259">
    <property type="entry name" value="MFS_trans_sf"/>
</dbReference>
<keyword evidence="4 8" id="KW-0812">Transmembrane</keyword>
<feature type="transmembrane region" description="Helical" evidence="8">
    <location>
        <begin position="333"/>
        <end position="352"/>
    </location>
</feature>
<accession>A0A9P7RNG3</accession>
<comment type="similarity">
    <text evidence="2">Belongs to the major facilitator superfamily. Sugar transporter (TC 2.A.1.1) family.</text>
</comment>
<feature type="transmembrane region" description="Helical" evidence="8">
    <location>
        <begin position="302"/>
        <end position="324"/>
    </location>
</feature>
<sequence>MFTFYGWCCALWILVVPFQYGQHVSILNQIHSAIACEAPPPSETFLPPCFPMDNFVFSVVTSVFTLGGLLGSAIANIFMDKYGRRGSARISAACVALGSALMGLSGGATALGFGRFIVGIGCGLGICLGPVYIAEIAPKGIAGTVGVLTQLGIVVGIFITQLMGIYFASPSAWRFVLFFSFAVSAIQLFISPSIVESPRWLRNVSLHATQEAKEVEERLWTKKSAVSEPLLDETDPEAHPVEPTRHTPQKALTVPQVIFKTPPELRTPLIVVSCAMIGQQVSGINAVLYYSNDILSQSLPELGKYVSLAITVMNVLMTFAPIILVERVGRKRLLTLSTLGAILCLVMVGVGLNNNWVTVSSVFIVGFVMSFAIGLGPIPFVIIPEISPYYAVSPLSSIALTWNWSVNFLVSLFFLPLRKFLSGGDPTRQGRVFWVFAFVLLLVMSVVGRMWKTT</sequence>
<dbReference type="Proteomes" id="UP001049176">
    <property type="component" value="Chromosome 10"/>
</dbReference>
<feature type="transmembrane region" description="Helical" evidence="8">
    <location>
        <begin position="269"/>
        <end position="290"/>
    </location>
</feature>
<keyword evidence="3" id="KW-0813">Transport</keyword>
<proteinExistence type="inferred from homology"/>
<evidence type="ECO:0000256" key="8">
    <source>
        <dbReference type="SAM" id="Phobius"/>
    </source>
</evidence>
<reference evidence="11" key="1">
    <citation type="journal article" date="2021" name="Genome Biol. Evol.">
        <title>The assembled and annotated genome of the fairy-ring fungus Marasmius oreades.</title>
        <authorList>
            <person name="Hiltunen M."/>
            <person name="Ament-Velasquez S.L."/>
            <person name="Johannesson H."/>
        </authorList>
    </citation>
    <scope>NUCLEOTIDE SEQUENCE</scope>
    <source>
        <strain evidence="11">03SP1</strain>
    </source>
</reference>
<dbReference type="EMBL" id="CM032190">
    <property type="protein sequence ID" value="KAG7086730.1"/>
    <property type="molecule type" value="Genomic_DNA"/>
</dbReference>
<feature type="transmembrane region" description="Helical" evidence="8">
    <location>
        <begin position="145"/>
        <end position="169"/>
    </location>
</feature>
<evidence type="ECO:0000313" key="12">
    <source>
        <dbReference type="Proteomes" id="UP001049176"/>
    </source>
</evidence>
<evidence type="ECO:0000256" key="5">
    <source>
        <dbReference type="ARBA" id="ARBA00022989"/>
    </source>
</evidence>
<dbReference type="InterPro" id="IPR045263">
    <property type="entry name" value="GLUT"/>
</dbReference>
<dbReference type="PRINTS" id="PR00171">
    <property type="entry name" value="SUGRTRNSPORT"/>
</dbReference>
<dbReference type="Pfam" id="PF00083">
    <property type="entry name" value="Sugar_tr"/>
    <property type="match status" value="1"/>
</dbReference>
<evidence type="ECO:0000256" key="6">
    <source>
        <dbReference type="ARBA" id="ARBA00023136"/>
    </source>
</evidence>
<feature type="domain" description="Major facilitator superfamily (MFS) profile" evidence="10">
    <location>
        <begin position="9"/>
        <end position="454"/>
    </location>
</feature>
<feature type="signal peptide" evidence="9">
    <location>
        <begin position="1"/>
        <end position="23"/>
    </location>
</feature>
<comment type="caution">
    <text evidence="11">The sequence shown here is derived from an EMBL/GenBank/DDBJ whole genome shotgun (WGS) entry which is preliminary data.</text>
</comment>
<feature type="transmembrane region" description="Helical" evidence="8">
    <location>
        <begin position="90"/>
        <end position="110"/>
    </location>
</feature>